<evidence type="ECO:0000313" key="3">
    <source>
        <dbReference type="Proteomes" id="UP001189756"/>
    </source>
</evidence>
<proteinExistence type="predicted"/>
<comment type="caution">
    <text evidence="2">The sequence shown here is derived from an EMBL/GenBank/DDBJ whole genome shotgun (WGS) entry which is preliminary data.</text>
</comment>
<evidence type="ECO:0000256" key="1">
    <source>
        <dbReference type="SAM" id="SignalP"/>
    </source>
</evidence>
<dbReference type="RefSeq" id="WP_024542364.1">
    <property type="nucleotide sequence ID" value="NZ_CATZAZ010000011.1"/>
</dbReference>
<feature type="signal peptide" evidence="1">
    <location>
        <begin position="1"/>
        <end position="20"/>
    </location>
</feature>
<dbReference type="PROSITE" id="PS51257">
    <property type="entry name" value="PROKAR_LIPOPROTEIN"/>
    <property type="match status" value="1"/>
</dbReference>
<dbReference type="GeneID" id="34794252"/>
<accession>A0AAD2BV28</accession>
<evidence type="ECO:0008006" key="4">
    <source>
        <dbReference type="Google" id="ProtNLM"/>
    </source>
</evidence>
<name>A0AAD2BV28_9RALS</name>
<gene>
    <name evidence="2" type="ORF">R77560_04032</name>
</gene>
<dbReference type="EMBL" id="CATZAZ010000011">
    <property type="protein sequence ID" value="CAJ0804187.1"/>
    <property type="molecule type" value="Genomic_DNA"/>
</dbReference>
<reference evidence="2" key="1">
    <citation type="submission" date="2023-07" db="EMBL/GenBank/DDBJ databases">
        <authorList>
            <person name="Peeters C."/>
        </authorList>
    </citation>
    <scope>NUCLEOTIDE SEQUENCE</scope>
    <source>
        <strain evidence="2">R-77560</strain>
    </source>
</reference>
<sequence>MLKKLAPLALALLAPISAQACRYMVQVYGEGDSSWFREVVTEEFCHRYPHGKYEIVVFNNQFSFPEQAVTTAIAYVSPVMKNSDATRPVTTRYSGVSLGPNRDRAVLVKRASIIAVQNLMDHEAPDQAPAPVNSVSQAPSPAALNYPVTSRVAQPEAPAALPLPGQPGYVTTFPEAAKMTGSGGAPY</sequence>
<dbReference type="AlphaFoldDB" id="A0AAD2BV28"/>
<protein>
    <recommendedName>
        <fullName evidence="4">Lipoprotein</fullName>
    </recommendedName>
</protein>
<organism evidence="2 3">
    <name type="scientific">Ralstonia thomasii</name>
    <dbReference type="NCBI Taxonomy" id="3058596"/>
    <lineage>
        <taxon>Bacteria</taxon>
        <taxon>Pseudomonadati</taxon>
        <taxon>Pseudomonadota</taxon>
        <taxon>Betaproteobacteria</taxon>
        <taxon>Burkholderiales</taxon>
        <taxon>Burkholderiaceae</taxon>
        <taxon>Ralstonia</taxon>
    </lineage>
</organism>
<feature type="chain" id="PRO_5042252390" description="Lipoprotein" evidence="1">
    <location>
        <begin position="21"/>
        <end position="187"/>
    </location>
</feature>
<keyword evidence="1" id="KW-0732">Signal</keyword>
<dbReference type="Proteomes" id="UP001189756">
    <property type="component" value="Unassembled WGS sequence"/>
</dbReference>
<evidence type="ECO:0000313" key="2">
    <source>
        <dbReference type="EMBL" id="CAJ0804187.1"/>
    </source>
</evidence>